<dbReference type="Pfam" id="PF01212">
    <property type="entry name" value="Beta_elim_lyase"/>
    <property type="match status" value="1"/>
</dbReference>
<evidence type="ECO:0000256" key="1">
    <source>
        <dbReference type="ARBA" id="ARBA00001933"/>
    </source>
</evidence>
<name>A0A4Y9Z5A9_9APHY</name>
<evidence type="ECO:0000313" key="7">
    <source>
        <dbReference type="Proteomes" id="UP000298390"/>
    </source>
</evidence>
<evidence type="ECO:0000256" key="3">
    <source>
        <dbReference type="ARBA" id="ARBA00022898"/>
    </source>
</evidence>
<comment type="caution">
    <text evidence="6">The sequence shown here is derived from an EMBL/GenBank/DDBJ whole genome shotgun (WGS) entry which is preliminary data.</text>
</comment>
<evidence type="ECO:0000256" key="2">
    <source>
        <dbReference type="ARBA" id="ARBA00006966"/>
    </source>
</evidence>
<dbReference type="FunFam" id="3.40.640.10:FF:000030">
    <property type="entry name" value="Low-specificity L-threonine aldolase"/>
    <property type="match status" value="1"/>
</dbReference>
<dbReference type="PANTHER" id="PTHR48097">
    <property type="entry name" value="L-THREONINE ALDOLASE-RELATED"/>
    <property type="match status" value="1"/>
</dbReference>
<dbReference type="GO" id="GO:0006567">
    <property type="term" value="P:L-threonine catabolic process"/>
    <property type="evidence" value="ECO:0007669"/>
    <property type="project" value="TreeGrafter"/>
</dbReference>
<proteinExistence type="inferred from homology"/>
<dbReference type="InterPro" id="IPR015424">
    <property type="entry name" value="PyrdxlP-dep_Trfase"/>
</dbReference>
<dbReference type="Gene3D" id="3.40.640.10">
    <property type="entry name" value="Type I PLP-dependent aspartate aminotransferase-like (Major domain)"/>
    <property type="match status" value="2"/>
</dbReference>
<reference evidence="6 7" key="1">
    <citation type="submission" date="2019-01" db="EMBL/GenBank/DDBJ databases">
        <title>Genome sequencing of the rare red list fungi Fomitopsis rosea.</title>
        <authorList>
            <person name="Buettner E."/>
            <person name="Kellner H."/>
        </authorList>
    </citation>
    <scope>NUCLEOTIDE SEQUENCE [LARGE SCALE GENOMIC DNA]</scope>
    <source>
        <strain evidence="6 7">DSM 105464</strain>
    </source>
</reference>
<keyword evidence="3" id="KW-0663">Pyridoxal phosphate</keyword>
<protein>
    <recommendedName>
        <fullName evidence="5">Aromatic amino acid beta-eliminating lyase/threonine aldolase domain-containing protein</fullName>
    </recommendedName>
</protein>
<evidence type="ECO:0000259" key="5">
    <source>
        <dbReference type="Pfam" id="PF01212"/>
    </source>
</evidence>
<gene>
    <name evidence="6" type="ORF">EVJ58_g638</name>
</gene>
<organism evidence="6 7">
    <name type="scientific">Rhodofomes roseus</name>
    <dbReference type="NCBI Taxonomy" id="34475"/>
    <lineage>
        <taxon>Eukaryota</taxon>
        <taxon>Fungi</taxon>
        <taxon>Dikarya</taxon>
        <taxon>Basidiomycota</taxon>
        <taxon>Agaricomycotina</taxon>
        <taxon>Agaricomycetes</taxon>
        <taxon>Polyporales</taxon>
        <taxon>Rhodofomes</taxon>
    </lineage>
</organism>
<dbReference type="GO" id="GO:0006545">
    <property type="term" value="P:glycine biosynthetic process"/>
    <property type="evidence" value="ECO:0007669"/>
    <property type="project" value="TreeGrafter"/>
</dbReference>
<dbReference type="SUPFAM" id="SSF53383">
    <property type="entry name" value="PLP-dependent transferases"/>
    <property type="match status" value="1"/>
</dbReference>
<comment type="similarity">
    <text evidence="2">Belongs to the threonine aldolase family.</text>
</comment>
<evidence type="ECO:0000313" key="6">
    <source>
        <dbReference type="EMBL" id="TFY69053.1"/>
    </source>
</evidence>
<sequence length="334" mass="36695">MAANGTTSPAKAIEEAKIDILSQAQEDDNVKWRRQVSRSFISDTITAPTPEMYVYAVRASLGDDVYDEPCTKLLEAHMAKLTGKEAALDIHSCPTAIIELENTLNGTILPQQDIIEISEFAHANDIKMHLDGARIWHVAAETGTPLSELCAPFDSVSLCFSKGLGAPIGSCLVGTKEFITRARWFRKLFGGGMRQTGFMSASAAYALTHHFPLLPRVHTLTRKLEKGLEDMGVRITSRAETCMVFFDPSPIGVSYAELVDRASKLPEPIKLGGSRLVVHIQTAEDTVEDFLALMRQLAQEKKDAGFVYSEEQHKAKGVGKDSIYVKVKPSDVKK</sequence>
<dbReference type="Proteomes" id="UP000298390">
    <property type="component" value="Unassembled WGS sequence"/>
</dbReference>
<dbReference type="PANTHER" id="PTHR48097:SF9">
    <property type="entry name" value="L-THREONINE ALDOLASE"/>
    <property type="match status" value="1"/>
</dbReference>
<accession>A0A4Y9Z5A9</accession>
<dbReference type="GO" id="GO:0005829">
    <property type="term" value="C:cytosol"/>
    <property type="evidence" value="ECO:0007669"/>
    <property type="project" value="TreeGrafter"/>
</dbReference>
<dbReference type="InterPro" id="IPR015422">
    <property type="entry name" value="PyrdxlP-dep_Trfase_small"/>
</dbReference>
<keyword evidence="4" id="KW-0456">Lyase</keyword>
<dbReference type="Gene3D" id="3.90.1150.10">
    <property type="entry name" value="Aspartate Aminotransferase, domain 1"/>
    <property type="match status" value="1"/>
</dbReference>
<comment type="cofactor">
    <cofactor evidence="1">
        <name>pyridoxal 5'-phosphate</name>
        <dbReference type="ChEBI" id="CHEBI:597326"/>
    </cofactor>
</comment>
<dbReference type="STRING" id="34475.A0A4Y9Z5A9"/>
<evidence type="ECO:0000256" key="4">
    <source>
        <dbReference type="ARBA" id="ARBA00023239"/>
    </source>
</evidence>
<feature type="domain" description="Aromatic amino acid beta-eliminating lyase/threonine aldolase" evidence="5">
    <location>
        <begin position="90"/>
        <end position="246"/>
    </location>
</feature>
<dbReference type="GO" id="GO:0008732">
    <property type="term" value="F:L-allo-threonine aldolase activity"/>
    <property type="evidence" value="ECO:0007669"/>
    <property type="project" value="TreeGrafter"/>
</dbReference>
<dbReference type="EMBL" id="SEKV01000017">
    <property type="protein sequence ID" value="TFY69053.1"/>
    <property type="molecule type" value="Genomic_DNA"/>
</dbReference>
<dbReference type="InterPro" id="IPR015421">
    <property type="entry name" value="PyrdxlP-dep_Trfase_major"/>
</dbReference>
<dbReference type="AlphaFoldDB" id="A0A4Y9Z5A9"/>
<dbReference type="InterPro" id="IPR001597">
    <property type="entry name" value="ArAA_b-elim_lyase/Thr_aldolase"/>
</dbReference>